<name>A0A4Z2GBJ2_9TELE</name>
<dbReference type="EMBL" id="SRLO01000598">
    <property type="protein sequence ID" value="TNN50987.1"/>
    <property type="molecule type" value="Genomic_DNA"/>
</dbReference>
<sequence>MIFSNTSSSVAFVTPASRQRAVAPQRAGCVFRCLESAAADVSSDVEPPPPRRSAPVCVTPDASTGGSCENTSSSGQRRQALIDRRRLVMLS</sequence>
<feature type="compositionally biased region" description="Polar residues" evidence="1">
    <location>
        <begin position="61"/>
        <end position="77"/>
    </location>
</feature>
<feature type="region of interest" description="Disordered" evidence="1">
    <location>
        <begin position="40"/>
        <end position="78"/>
    </location>
</feature>
<accession>A0A4Z2GBJ2</accession>
<dbReference type="Proteomes" id="UP000314294">
    <property type="component" value="Unassembled WGS sequence"/>
</dbReference>
<organism evidence="2 3">
    <name type="scientific">Liparis tanakae</name>
    <name type="common">Tanaka's snailfish</name>
    <dbReference type="NCBI Taxonomy" id="230148"/>
    <lineage>
        <taxon>Eukaryota</taxon>
        <taxon>Metazoa</taxon>
        <taxon>Chordata</taxon>
        <taxon>Craniata</taxon>
        <taxon>Vertebrata</taxon>
        <taxon>Euteleostomi</taxon>
        <taxon>Actinopterygii</taxon>
        <taxon>Neopterygii</taxon>
        <taxon>Teleostei</taxon>
        <taxon>Neoteleostei</taxon>
        <taxon>Acanthomorphata</taxon>
        <taxon>Eupercaria</taxon>
        <taxon>Perciformes</taxon>
        <taxon>Cottioidei</taxon>
        <taxon>Cottales</taxon>
        <taxon>Liparidae</taxon>
        <taxon>Liparis</taxon>
    </lineage>
</organism>
<proteinExistence type="predicted"/>
<evidence type="ECO:0000256" key="1">
    <source>
        <dbReference type="SAM" id="MobiDB-lite"/>
    </source>
</evidence>
<evidence type="ECO:0000313" key="3">
    <source>
        <dbReference type="Proteomes" id="UP000314294"/>
    </source>
</evidence>
<protein>
    <submittedName>
        <fullName evidence="2">Uncharacterized protein</fullName>
    </submittedName>
</protein>
<evidence type="ECO:0000313" key="2">
    <source>
        <dbReference type="EMBL" id="TNN50987.1"/>
    </source>
</evidence>
<keyword evidence="3" id="KW-1185">Reference proteome</keyword>
<dbReference type="AlphaFoldDB" id="A0A4Z2GBJ2"/>
<gene>
    <name evidence="2" type="ORF">EYF80_038789</name>
</gene>
<reference evidence="2 3" key="1">
    <citation type="submission" date="2019-03" db="EMBL/GenBank/DDBJ databases">
        <title>First draft genome of Liparis tanakae, snailfish: a comprehensive survey of snailfish specific genes.</title>
        <authorList>
            <person name="Kim W."/>
            <person name="Song I."/>
            <person name="Jeong J.-H."/>
            <person name="Kim D."/>
            <person name="Kim S."/>
            <person name="Ryu S."/>
            <person name="Song J.Y."/>
            <person name="Lee S.K."/>
        </authorList>
    </citation>
    <scope>NUCLEOTIDE SEQUENCE [LARGE SCALE GENOMIC DNA]</scope>
    <source>
        <tissue evidence="2">Muscle</tissue>
    </source>
</reference>
<comment type="caution">
    <text evidence="2">The sequence shown here is derived from an EMBL/GenBank/DDBJ whole genome shotgun (WGS) entry which is preliminary data.</text>
</comment>